<dbReference type="SUPFAM" id="SSF57716">
    <property type="entry name" value="Glucocorticoid receptor-like (DNA-binding domain)"/>
    <property type="match status" value="1"/>
</dbReference>
<dbReference type="RefSeq" id="XP_031022725.1">
    <property type="nucleotide sequence ID" value="XM_031171281.1"/>
</dbReference>
<dbReference type="GO" id="GO:0006355">
    <property type="term" value="P:regulation of DNA-templated transcription"/>
    <property type="evidence" value="ECO:0007669"/>
    <property type="project" value="InterPro"/>
</dbReference>
<dbReference type="Proteomes" id="UP000319731">
    <property type="component" value="Unassembled WGS sequence"/>
</dbReference>
<feature type="region of interest" description="Disordered" evidence="1">
    <location>
        <begin position="210"/>
        <end position="263"/>
    </location>
</feature>
<proteinExistence type="predicted"/>
<gene>
    <name evidence="2" type="ORF">SmJEL517_g05355</name>
</gene>
<feature type="compositionally biased region" description="Basic and acidic residues" evidence="1">
    <location>
        <begin position="218"/>
        <end position="240"/>
    </location>
</feature>
<feature type="compositionally biased region" description="Acidic residues" evidence="1">
    <location>
        <begin position="336"/>
        <end position="351"/>
    </location>
</feature>
<name>A0A507C170_9FUNG</name>
<evidence type="ECO:0000313" key="3">
    <source>
        <dbReference type="Proteomes" id="UP000319731"/>
    </source>
</evidence>
<dbReference type="Gene3D" id="3.30.50.10">
    <property type="entry name" value="Erythroid Transcription Factor GATA-1, subunit A"/>
    <property type="match status" value="1"/>
</dbReference>
<evidence type="ECO:0000256" key="1">
    <source>
        <dbReference type="SAM" id="MobiDB-lite"/>
    </source>
</evidence>
<feature type="compositionally biased region" description="Polar residues" evidence="1">
    <location>
        <begin position="1"/>
        <end position="13"/>
    </location>
</feature>
<comment type="caution">
    <text evidence="2">The sequence shown here is derived from an EMBL/GenBank/DDBJ whole genome shotgun (WGS) entry which is preliminary data.</text>
</comment>
<feature type="compositionally biased region" description="Basic and acidic residues" evidence="1">
    <location>
        <begin position="133"/>
        <end position="148"/>
    </location>
</feature>
<reference evidence="2 3" key="1">
    <citation type="journal article" date="2019" name="Sci. Rep.">
        <title>Comparative genomics of chytrid fungi reveal insights into the obligate biotrophic and pathogenic lifestyle of Synchytrium endobioticum.</title>
        <authorList>
            <person name="van de Vossenberg B.T.L.H."/>
            <person name="Warris S."/>
            <person name="Nguyen H.D.T."/>
            <person name="van Gent-Pelzer M.P.E."/>
            <person name="Joly D.L."/>
            <person name="van de Geest H.C."/>
            <person name="Bonants P.J.M."/>
            <person name="Smith D.S."/>
            <person name="Levesque C.A."/>
            <person name="van der Lee T.A.J."/>
        </authorList>
    </citation>
    <scope>NUCLEOTIDE SEQUENCE [LARGE SCALE GENOMIC DNA]</scope>
    <source>
        <strain evidence="2 3">JEL517</strain>
    </source>
</reference>
<evidence type="ECO:0008006" key="4">
    <source>
        <dbReference type="Google" id="ProtNLM"/>
    </source>
</evidence>
<dbReference type="GO" id="GO:0008270">
    <property type="term" value="F:zinc ion binding"/>
    <property type="evidence" value="ECO:0007669"/>
    <property type="project" value="InterPro"/>
</dbReference>
<feature type="region of interest" description="Disordered" evidence="1">
    <location>
        <begin position="1"/>
        <end position="87"/>
    </location>
</feature>
<accession>A0A507C170</accession>
<dbReference type="EMBL" id="QEAO01000048">
    <property type="protein sequence ID" value="TPX31253.1"/>
    <property type="molecule type" value="Genomic_DNA"/>
</dbReference>
<feature type="compositionally biased region" description="Low complexity" evidence="1">
    <location>
        <begin position="117"/>
        <end position="129"/>
    </location>
</feature>
<dbReference type="GeneID" id="42006578"/>
<feature type="region of interest" description="Disordered" evidence="1">
    <location>
        <begin position="113"/>
        <end position="158"/>
    </location>
</feature>
<dbReference type="OrthoDB" id="2142650at2759"/>
<dbReference type="AlphaFoldDB" id="A0A507C170"/>
<feature type="compositionally biased region" description="Polar residues" evidence="1">
    <location>
        <begin position="368"/>
        <end position="404"/>
    </location>
</feature>
<evidence type="ECO:0000313" key="2">
    <source>
        <dbReference type="EMBL" id="TPX31253.1"/>
    </source>
</evidence>
<sequence>MHETGSSPSSPIQDNDKIHLNHQNLHSRTHNHQHSNLTTSSTQQEQPQSNNTHDQIKSSHIYDSEEESVLSLPPDSSDSDLEDHEHDNQLQEAHVIQEEHQQGDKAVAIISAHRQTSPPSQASSPSILSNGSEHQRKQQDAALAKDDPVLANDEGPPYLPTKIGEWRCTYCGVFETECRRRGPREYDKLCNRCGARWSRGTILEEYPKALYPGGGEGGARREIDPSELADKERIKREASQLRRYRLRRSTRQQSSSKSNNEDESADLYMFYEYDDDGAGGIAARLKSRRGRGERQKSEVGLVYWKSSSSEHASKKVKVEEGEEDTSDSTPFAQYYDEFDEDADDEQEYEDDEHVKSKKRARSQKKRTNTTLAVSSRESHTSTMPSKETAPTSHSNNHLQNSHQQIPNENAEHAQQYYHTTSMPPQQSSAVYSGMAADHSPVPATRMSQMAPMSPVPQLGHMSETPQTFQMVYMNDWSHPVSPTRYMDPRSRGHQLLPLNHTTHIPPTLTLPPMSHVSQMAHMPLNPFLHEQHHQPHIPPPPQRYHQYLPQQLPQYHQSMYNGVMATETSIKVEPSSSICGPRANLNVTLSCPHDIVLSSGPSNLFSANQSSSSGGRSVLAPTQSIPSTSIAAGEEWRLFSASSSPSALYGQGVRQITSILCECLNINPLTMLWEAGHGGPRPDGFEIDVKNLDEAGETGTLKITGEEYITSWAIEEPPDHPGSGPARCALLVSGATVQIMAIAVDSELPKAPEVYHIMLKYKPSWVPLPVKEWTEGQVFVDALGVKHTFYNSYPPEGIQEFHKERNLFIE</sequence>
<feature type="compositionally biased region" description="Basic residues" evidence="1">
    <location>
        <begin position="355"/>
        <end position="367"/>
    </location>
</feature>
<keyword evidence="3" id="KW-1185">Reference proteome</keyword>
<dbReference type="InterPro" id="IPR013088">
    <property type="entry name" value="Znf_NHR/GATA"/>
</dbReference>
<organism evidence="2 3">
    <name type="scientific">Synchytrium microbalum</name>
    <dbReference type="NCBI Taxonomy" id="1806994"/>
    <lineage>
        <taxon>Eukaryota</taxon>
        <taxon>Fungi</taxon>
        <taxon>Fungi incertae sedis</taxon>
        <taxon>Chytridiomycota</taxon>
        <taxon>Chytridiomycota incertae sedis</taxon>
        <taxon>Chytridiomycetes</taxon>
        <taxon>Synchytriales</taxon>
        <taxon>Synchytriaceae</taxon>
        <taxon>Synchytrium</taxon>
    </lineage>
</organism>
<feature type="compositionally biased region" description="Low complexity" evidence="1">
    <location>
        <begin position="38"/>
        <end position="52"/>
    </location>
</feature>
<feature type="compositionally biased region" description="Basic and acidic residues" evidence="1">
    <location>
        <begin position="54"/>
        <end position="63"/>
    </location>
</feature>
<protein>
    <recommendedName>
        <fullName evidence="4">GATA-type domain-containing protein</fullName>
    </recommendedName>
</protein>
<feature type="region of interest" description="Disordered" evidence="1">
    <location>
        <begin position="310"/>
        <end position="404"/>
    </location>
</feature>